<name>A0ABQ4Y814_9ASTR</name>
<gene>
    <name evidence="1" type="ORF">Tco_0706123</name>
</gene>
<evidence type="ECO:0000313" key="1">
    <source>
        <dbReference type="EMBL" id="GJS73282.1"/>
    </source>
</evidence>
<accession>A0ABQ4Y814</accession>
<reference evidence="1" key="2">
    <citation type="submission" date="2022-01" db="EMBL/GenBank/DDBJ databases">
        <authorList>
            <person name="Yamashiro T."/>
            <person name="Shiraishi A."/>
            <person name="Satake H."/>
            <person name="Nakayama K."/>
        </authorList>
    </citation>
    <scope>NUCLEOTIDE SEQUENCE</scope>
</reference>
<organism evidence="1 2">
    <name type="scientific">Tanacetum coccineum</name>
    <dbReference type="NCBI Taxonomy" id="301880"/>
    <lineage>
        <taxon>Eukaryota</taxon>
        <taxon>Viridiplantae</taxon>
        <taxon>Streptophyta</taxon>
        <taxon>Embryophyta</taxon>
        <taxon>Tracheophyta</taxon>
        <taxon>Spermatophyta</taxon>
        <taxon>Magnoliopsida</taxon>
        <taxon>eudicotyledons</taxon>
        <taxon>Gunneridae</taxon>
        <taxon>Pentapetalae</taxon>
        <taxon>asterids</taxon>
        <taxon>campanulids</taxon>
        <taxon>Asterales</taxon>
        <taxon>Asteraceae</taxon>
        <taxon>Asteroideae</taxon>
        <taxon>Anthemideae</taxon>
        <taxon>Anthemidinae</taxon>
        <taxon>Tanacetum</taxon>
    </lineage>
</organism>
<proteinExistence type="predicted"/>
<sequence>MFILQFYKSVRLSQNLNGTLSIAFIIQNVEISLRLEEFARILRVPYQGVCVFTSDWPITSLPNGVDLNPDIYPPPHEDFALIRDALFYERSLGKTRKVKGVPTTLDPFQMVLSKLKFNLKKWETILSENVISLTRNKDHPNAYLFYMLYCLSIKNAFNLAYYIAKRMESVTKSDIMALPYGMLLTRLFEHVRTSRPFAITNDHICGTVLSSLEKAQLGFR</sequence>
<comment type="caution">
    <text evidence="1">The sequence shown here is derived from an EMBL/GenBank/DDBJ whole genome shotgun (WGS) entry which is preliminary data.</text>
</comment>
<dbReference type="Proteomes" id="UP001151760">
    <property type="component" value="Unassembled WGS sequence"/>
</dbReference>
<protein>
    <submittedName>
        <fullName evidence="1">Uncharacterized protein</fullName>
    </submittedName>
</protein>
<evidence type="ECO:0000313" key="2">
    <source>
        <dbReference type="Proteomes" id="UP001151760"/>
    </source>
</evidence>
<reference evidence="1" key="1">
    <citation type="journal article" date="2022" name="Int. J. Mol. Sci.">
        <title>Draft Genome of Tanacetum Coccineum: Genomic Comparison of Closely Related Tanacetum-Family Plants.</title>
        <authorList>
            <person name="Yamashiro T."/>
            <person name="Shiraishi A."/>
            <person name="Nakayama K."/>
            <person name="Satake H."/>
        </authorList>
    </citation>
    <scope>NUCLEOTIDE SEQUENCE</scope>
</reference>
<dbReference type="EMBL" id="BQNB010010142">
    <property type="protein sequence ID" value="GJS73282.1"/>
    <property type="molecule type" value="Genomic_DNA"/>
</dbReference>
<keyword evidence="2" id="KW-1185">Reference proteome</keyword>